<accession>A0A2S4L2K4</accession>
<gene>
    <name evidence="1" type="ORF">TPAR_03158</name>
</gene>
<dbReference type="Proteomes" id="UP000237481">
    <property type="component" value="Unassembled WGS sequence"/>
</dbReference>
<evidence type="ECO:0000313" key="2">
    <source>
        <dbReference type="Proteomes" id="UP000237481"/>
    </source>
</evidence>
<organism evidence="1 2">
    <name type="scientific">Tolypocladium paradoxum</name>
    <dbReference type="NCBI Taxonomy" id="94208"/>
    <lineage>
        <taxon>Eukaryota</taxon>
        <taxon>Fungi</taxon>
        <taxon>Dikarya</taxon>
        <taxon>Ascomycota</taxon>
        <taxon>Pezizomycotina</taxon>
        <taxon>Sordariomycetes</taxon>
        <taxon>Hypocreomycetidae</taxon>
        <taxon>Hypocreales</taxon>
        <taxon>Ophiocordycipitaceae</taxon>
        <taxon>Tolypocladium</taxon>
    </lineage>
</organism>
<keyword evidence="2" id="KW-1185">Reference proteome</keyword>
<reference evidence="1 2" key="1">
    <citation type="submission" date="2018-01" db="EMBL/GenBank/DDBJ databases">
        <title>Harnessing the power of phylogenomics to disentangle the directionality and signatures of interkingdom host jumping in the parasitic fungal genus Tolypocladium.</title>
        <authorList>
            <person name="Quandt C.A."/>
            <person name="Patterson W."/>
            <person name="Spatafora J.W."/>
        </authorList>
    </citation>
    <scope>NUCLEOTIDE SEQUENCE [LARGE SCALE GENOMIC DNA]</scope>
    <source>
        <strain evidence="1 2">NRBC 100945</strain>
    </source>
</reference>
<dbReference type="EMBL" id="PKSG01000311">
    <property type="protein sequence ID" value="POR36666.1"/>
    <property type="molecule type" value="Genomic_DNA"/>
</dbReference>
<proteinExistence type="predicted"/>
<protein>
    <submittedName>
        <fullName evidence="1">Uncharacterized protein</fullName>
    </submittedName>
</protein>
<evidence type="ECO:0000313" key="1">
    <source>
        <dbReference type="EMBL" id="POR36666.1"/>
    </source>
</evidence>
<dbReference type="AlphaFoldDB" id="A0A2S4L2K4"/>
<sequence length="105" mass="11369">MLLSGAPALTTRAGPREAFYTLEMRCATPVCVRCISTRPTLQATSTCGVCLKLASPLVLCNEAYNHYLKTSRCRASRPNSDAATASTCIYARVPARRCVAREVGR</sequence>
<comment type="caution">
    <text evidence="1">The sequence shown here is derived from an EMBL/GenBank/DDBJ whole genome shotgun (WGS) entry which is preliminary data.</text>
</comment>
<name>A0A2S4L2K4_9HYPO</name>